<feature type="transmembrane region" description="Helical" evidence="8">
    <location>
        <begin position="313"/>
        <end position="332"/>
    </location>
</feature>
<dbReference type="SUPFAM" id="SSF81345">
    <property type="entry name" value="ABC transporter involved in vitamin B12 uptake, BtuC"/>
    <property type="match status" value="1"/>
</dbReference>
<name>A0A380A998_9GAMM</name>
<proteinExistence type="inferred from homology"/>
<evidence type="ECO:0000256" key="4">
    <source>
        <dbReference type="ARBA" id="ARBA00022475"/>
    </source>
</evidence>
<keyword evidence="5 8" id="KW-0812">Transmembrane</keyword>
<feature type="transmembrane region" description="Helical" evidence="8">
    <location>
        <begin position="96"/>
        <end position="116"/>
    </location>
</feature>
<dbReference type="InterPro" id="IPR037294">
    <property type="entry name" value="ABC_BtuC-like"/>
</dbReference>
<dbReference type="RefSeq" id="WP_037467582.1">
    <property type="nucleotide sequence ID" value="NZ_AP024609.1"/>
</dbReference>
<feature type="transmembrane region" description="Helical" evidence="8">
    <location>
        <begin position="122"/>
        <end position="140"/>
    </location>
</feature>
<comment type="subcellular location">
    <subcellularLocation>
        <location evidence="1">Cell membrane</location>
        <topology evidence="1">Multi-pass membrane protein</topology>
    </subcellularLocation>
</comment>
<dbReference type="EMBL" id="UGYO01000001">
    <property type="protein sequence ID" value="SUI75880.1"/>
    <property type="molecule type" value="Genomic_DNA"/>
</dbReference>
<dbReference type="EMBL" id="AP024613">
    <property type="protein sequence ID" value="BCV46510.1"/>
    <property type="molecule type" value="Genomic_DNA"/>
</dbReference>
<feature type="transmembrane region" description="Helical" evidence="8">
    <location>
        <begin position="152"/>
        <end position="175"/>
    </location>
</feature>
<accession>A0A380A998</accession>
<evidence type="ECO:0000256" key="6">
    <source>
        <dbReference type="ARBA" id="ARBA00022989"/>
    </source>
</evidence>
<keyword evidence="4" id="KW-1003">Cell membrane</keyword>
<dbReference type="InterPro" id="IPR000522">
    <property type="entry name" value="ABC_transptr_permease_BtuC"/>
</dbReference>
<dbReference type="GO" id="GO:0033214">
    <property type="term" value="P:siderophore-iron import into cell"/>
    <property type="evidence" value="ECO:0007669"/>
    <property type="project" value="TreeGrafter"/>
</dbReference>
<gene>
    <name evidence="9" type="primary">hmuC</name>
    <name evidence="10" type="ORF">NCTC10738_02417</name>
    <name evidence="9" type="ORF">TUM17379_35280</name>
</gene>
<dbReference type="CDD" id="cd06550">
    <property type="entry name" value="TM_ABC_iron-siderophores_like"/>
    <property type="match status" value="1"/>
</dbReference>
<evidence type="ECO:0000313" key="9">
    <source>
        <dbReference type="EMBL" id="BCV46510.1"/>
    </source>
</evidence>
<feature type="transmembrane region" description="Helical" evidence="8">
    <location>
        <begin position="12"/>
        <end position="36"/>
    </location>
</feature>
<dbReference type="PANTHER" id="PTHR30472">
    <property type="entry name" value="FERRIC ENTEROBACTIN TRANSPORT SYSTEM PERMEASE PROTEIN"/>
    <property type="match status" value="1"/>
</dbReference>
<feature type="transmembrane region" description="Helical" evidence="8">
    <location>
        <begin position="187"/>
        <end position="210"/>
    </location>
</feature>
<feature type="transmembrane region" description="Helical" evidence="8">
    <location>
        <begin position="245"/>
        <end position="273"/>
    </location>
</feature>
<feature type="transmembrane region" description="Helical" evidence="8">
    <location>
        <begin position="69"/>
        <end position="89"/>
    </location>
</feature>
<evidence type="ECO:0000256" key="8">
    <source>
        <dbReference type="SAM" id="Phobius"/>
    </source>
</evidence>
<keyword evidence="11" id="KW-1185">Reference proteome</keyword>
<dbReference type="AlphaFoldDB" id="A0A380A998"/>
<reference evidence="9" key="2">
    <citation type="submission" date="2021-05" db="EMBL/GenBank/DDBJ databases">
        <title>Molecular characterization for Shewanella algae harboring chromosomal blaOXA-55-like strains isolated from clinical and environment sample.</title>
        <authorList>
            <person name="Ohama Y."/>
            <person name="Aoki K."/>
            <person name="Harada S."/>
            <person name="Moriya K."/>
            <person name="Ishii Y."/>
            <person name="Tateda K."/>
        </authorList>
    </citation>
    <scope>NUCLEOTIDE SEQUENCE</scope>
    <source>
        <strain evidence="9">TUM17379</strain>
    </source>
</reference>
<dbReference type="PANTHER" id="PTHR30472:SF25">
    <property type="entry name" value="ABC TRANSPORTER PERMEASE PROTEIN MJ0876-RELATED"/>
    <property type="match status" value="1"/>
</dbReference>
<evidence type="ECO:0000256" key="7">
    <source>
        <dbReference type="ARBA" id="ARBA00023136"/>
    </source>
</evidence>
<evidence type="ECO:0000256" key="5">
    <source>
        <dbReference type="ARBA" id="ARBA00022692"/>
    </source>
</evidence>
<dbReference type="Proteomes" id="UP000825078">
    <property type="component" value="Chromosome"/>
</dbReference>
<reference evidence="10 11" key="1">
    <citation type="submission" date="2018-06" db="EMBL/GenBank/DDBJ databases">
        <authorList>
            <consortium name="Pathogen Informatics"/>
            <person name="Doyle S."/>
        </authorList>
    </citation>
    <scope>NUCLEOTIDE SEQUENCE [LARGE SCALE GENOMIC DNA]</scope>
    <source>
        <strain evidence="10 11">NCTC10738</strain>
    </source>
</reference>
<evidence type="ECO:0000313" key="10">
    <source>
        <dbReference type="EMBL" id="SUI75880.1"/>
    </source>
</evidence>
<dbReference type="GO" id="GO:0005886">
    <property type="term" value="C:plasma membrane"/>
    <property type="evidence" value="ECO:0007669"/>
    <property type="project" value="UniProtKB-SubCell"/>
</dbReference>
<dbReference type="GO" id="GO:0022857">
    <property type="term" value="F:transmembrane transporter activity"/>
    <property type="evidence" value="ECO:0007669"/>
    <property type="project" value="InterPro"/>
</dbReference>
<dbReference type="Proteomes" id="UP000254069">
    <property type="component" value="Unassembled WGS sequence"/>
</dbReference>
<dbReference type="Pfam" id="PF01032">
    <property type="entry name" value="FecCD"/>
    <property type="match status" value="1"/>
</dbReference>
<keyword evidence="6 8" id="KW-1133">Transmembrane helix</keyword>
<evidence type="ECO:0000256" key="1">
    <source>
        <dbReference type="ARBA" id="ARBA00004651"/>
    </source>
</evidence>
<keyword evidence="3" id="KW-0813">Transport</keyword>
<dbReference type="FunFam" id="1.10.3470.10:FF:000001">
    <property type="entry name" value="Vitamin B12 ABC transporter permease BtuC"/>
    <property type="match status" value="1"/>
</dbReference>
<comment type="similarity">
    <text evidence="2">Belongs to the binding-protein-dependent transport system permease family. FecCD subfamily.</text>
</comment>
<organism evidence="10 11">
    <name type="scientific">Shewanella algae</name>
    <dbReference type="NCBI Taxonomy" id="38313"/>
    <lineage>
        <taxon>Bacteria</taxon>
        <taxon>Pseudomonadati</taxon>
        <taxon>Pseudomonadota</taxon>
        <taxon>Gammaproteobacteria</taxon>
        <taxon>Alteromonadales</taxon>
        <taxon>Shewanellaceae</taxon>
        <taxon>Shewanella</taxon>
    </lineage>
</organism>
<evidence type="ECO:0000256" key="3">
    <source>
        <dbReference type="ARBA" id="ARBA00022448"/>
    </source>
</evidence>
<sequence length="339" mass="35020">MAAVLPIHRHPWLWPGLASLLVFSALLSIATGPVTIGLSDIIDSLFGSVAAGQEANALIVQNVRLPRTLLALIVGALLAQCGAVMQGLFRNPLADPGIIGVSSGAALGAAICIVLLPHLGSYAVPLGAFLCGLATSLLVYRLATSGGSTSVVLLLLAGVAITALAGAGIGMLTFLANDMALRDLSLWQLGAIAGASWQSVFICLPVLALVSWQFNKQALALNALLLGESEARHLGIEVDRLKLKLILLCSLGVGVAVAATGIIGFIGLVVPHLVRLLKGPDHRQLLPLSAILGAVLLALADSGARTLMSPAEIPVGLMTALLGAPFFLYLLLSQRRKLY</sequence>
<protein>
    <submittedName>
        <fullName evidence="9">Iron ABC transporter permease</fullName>
    </submittedName>
    <submittedName>
        <fullName evidence="10">Probable ABC transporter permease protein HI_1471</fullName>
    </submittedName>
</protein>
<keyword evidence="7 8" id="KW-0472">Membrane</keyword>
<dbReference type="Gene3D" id="1.10.3470.10">
    <property type="entry name" value="ABC transporter involved in vitamin B12 uptake, BtuC"/>
    <property type="match status" value="1"/>
</dbReference>
<evidence type="ECO:0000256" key="2">
    <source>
        <dbReference type="ARBA" id="ARBA00007935"/>
    </source>
</evidence>
<evidence type="ECO:0000313" key="11">
    <source>
        <dbReference type="Proteomes" id="UP000254069"/>
    </source>
</evidence>